<organism evidence="1 2">
    <name type="scientific">Adhaeribacter arboris</name>
    <dbReference type="NCBI Taxonomy" id="2072846"/>
    <lineage>
        <taxon>Bacteria</taxon>
        <taxon>Pseudomonadati</taxon>
        <taxon>Bacteroidota</taxon>
        <taxon>Cytophagia</taxon>
        <taxon>Cytophagales</taxon>
        <taxon>Hymenobacteraceae</taxon>
        <taxon>Adhaeribacter</taxon>
    </lineage>
</organism>
<protein>
    <submittedName>
        <fullName evidence="1">Uncharacterized protein</fullName>
    </submittedName>
</protein>
<evidence type="ECO:0000313" key="1">
    <source>
        <dbReference type="EMBL" id="PSR52240.1"/>
    </source>
</evidence>
<sequence>MKRTILLVTGIKQNEVITIKYLIKRKTMSIDALRLIPQEDSFNETSFEQEITSRHQLQDHPAMLETIKTILKLLNPVRVNGVGDHEVTTLFRDTVFKNRNSIGTTGLNQLAEANLSDENGTLTAKGVELVKAIAASYKGVEGELVY</sequence>
<name>A0A2T2Y9N9_9BACT</name>
<reference evidence="1 2" key="1">
    <citation type="submission" date="2018-03" db="EMBL/GenBank/DDBJ databases">
        <title>Adhaeribacter sp. HMF7605 Genome sequencing and assembly.</title>
        <authorList>
            <person name="Kang H."/>
            <person name="Kang J."/>
            <person name="Cha I."/>
            <person name="Kim H."/>
            <person name="Joh K."/>
        </authorList>
    </citation>
    <scope>NUCLEOTIDE SEQUENCE [LARGE SCALE GENOMIC DNA]</scope>
    <source>
        <strain evidence="1 2">HMF7605</strain>
    </source>
</reference>
<gene>
    <name evidence="1" type="ORF">AHMF7605_01230</name>
</gene>
<dbReference type="AlphaFoldDB" id="A0A2T2Y9N9"/>
<accession>A0A2T2Y9N9</accession>
<keyword evidence="2" id="KW-1185">Reference proteome</keyword>
<dbReference type="Proteomes" id="UP000240357">
    <property type="component" value="Unassembled WGS sequence"/>
</dbReference>
<proteinExistence type="predicted"/>
<evidence type="ECO:0000313" key="2">
    <source>
        <dbReference type="Proteomes" id="UP000240357"/>
    </source>
</evidence>
<comment type="caution">
    <text evidence="1">The sequence shown here is derived from an EMBL/GenBank/DDBJ whole genome shotgun (WGS) entry which is preliminary data.</text>
</comment>
<dbReference type="EMBL" id="PYFT01000001">
    <property type="protein sequence ID" value="PSR52240.1"/>
    <property type="molecule type" value="Genomic_DNA"/>
</dbReference>